<dbReference type="EMBL" id="KQ234521">
    <property type="protein sequence ID" value="KMZ77046.1"/>
    <property type="molecule type" value="Genomic_DNA"/>
</dbReference>
<evidence type="ECO:0000313" key="3">
    <source>
        <dbReference type="Proteomes" id="UP000053562"/>
    </source>
</evidence>
<dbReference type="Proteomes" id="UP000053562">
    <property type="component" value="Unassembled WGS sequence"/>
</dbReference>
<feature type="region of interest" description="Disordered" evidence="1">
    <location>
        <begin position="222"/>
        <end position="264"/>
    </location>
</feature>
<feature type="compositionally biased region" description="Basic and acidic residues" evidence="1">
    <location>
        <begin position="222"/>
        <end position="232"/>
    </location>
</feature>
<accession>A0A0J9S2N8</accession>
<name>A0A0J9S2N8_PLAVI</name>
<dbReference type="AlphaFoldDB" id="A0A0J9S2N8"/>
<gene>
    <name evidence="2" type="ORF">PVIIG_06224</name>
</gene>
<feature type="compositionally biased region" description="Polar residues" evidence="1">
    <location>
        <begin position="252"/>
        <end position="264"/>
    </location>
</feature>
<reference evidence="2 3" key="1">
    <citation type="submission" date="2011-08" db="EMBL/GenBank/DDBJ databases">
        <title>The Genome Sequence of Plasmodium vivax India VII.</title>
        <authorList>
            <consortium name="The Broad Institute Genome Sequencing Platform"/>
            <consortium name="The Broad Institute Genome Sequencing Center for Infectious Disease"/>
            <person name="Neafsey D."/>
            <person name="Carlton J."/>
            <person name="Barnwell J."/>
            <person name="Collins W."/>
            <person name="Escalante A."/>
            <person name="Mullikin J."/>
            <person name="Saul A."/>
            <person name="Guigo R."/>
            <person name="Camara F."/>
            <person name="Young S.K."/>
            <person name="Zeng Q."/>
            <person name="Gargeya S."/>
            <person name="Fitzgerald M."/>
            <person name="Haas B."/>
            <person name="Abouelleil A."/>
            <person name="Alvarado L."/>
            <person name="Arachchi H.M."/>
            <person name="Berlin A."/>
            <person name="Brown A."/>
            <person name="Chapman S.B."/>
            <person name="Chen Z."/>
            <person name="Dunbar C."/>
            <person name="Freedman E."/>
            <person name="Gearin G."/>
            <person name="Gellesch M."/>
            <person name="Goldberg J."/>
            <person name="Griggs A."/>
            <person name="Gujja S."/>
            <person name="Heiman D."/>
            <person name="Howarth C."/>
            <person name="Larson L."/>
            <person name="Lui A."/>
            <person name="MacDonald P.J.P."/>
            <person name="Montmayeur A."/>
            <person name="Murphy C."/>
            <person name="Neiman D."/>
            <person name="Pearson M."/>
            <person name="Priest M."/>
            <person name="Roberts A."/>
            <person name="Saif S."/>
            <person name="Shea T."/>
            <person name="Shenoy N."/>
            <person name="Sisk P."/>
            <person name="Stolte C."/>
            <person name="Sykes S."/>
            <person name="Wortman J."/>
            <person name="Nusbaum C."/>
            <person name="Birren B."/>
        </authorList>
    </citation>
    <scope>NUCLEOTIDE SEQUENCE [LARGE SCALE GENOMIC DNA]</scope>
    <source>
        <strain evidence="2 3">India VII</strain>
    </source>
</reference>
<evidence type="ECO:0000313" key="2">
    <source>
        <dbReference type="EMBL" id="KMZ77046.1"/>
    </source>
</evidence>
<evidence type="ECO:0000256" key="1">
    <source>
        <dbReference type="SAM" id="MobiDB-lite"/>
    </source>
</evidence>
<organism evidence="2 3">
    <name type="scientific">Plasmodium vivax India VII</name>
    <dbReference type="NCBI Taxonomy" id="1077284"/>
    <lineage>
        <taxon>Eukaryota</taxon>
        <taxon>Sar</taxon>
        <taxon>Alveolata</taxon>
        <taxon>Apicomplexa</taxon>
        <taxon>Aconoidasida</taxon>
        <taxon>Haemosporida</taxon>
        <taxon>Plasmodiidae</taxon>
        <taxon>Plasmodium</taxon>
        <taxon>Plasmodium (Plasmodium)</taxon>
    </lineage>
</organism>
<proteinExistence type="predicted"/>
<sequence>MKIAYDEFNKTVTEEDRIFDSTIMNNLKNIPYYDEKHKYIYEKIIRNLYFLLNKKYTRMGIQDYCRYLYQWIYHTKKSYGIDEYRLSIFYIASHENIVRNGGENICPYYSYDTTFEEPLKIIKLENMHYNIDVIENTLKSENDSINSCQKYVCECYKIYKEMYQSYCPYYLEEDKKRKSTCDKLREFAVSYMSYLFGKQGLKDKIPSLYDAESVSFSRCSTEEKVTQPREADVSTPVSANEPGQRPGEGIAPSSTRGAEQSDNSIPFNTSTIVSTVAGIPPFLALIYKVNNFYIEL</sequence>
<protein>
    <submittedName>
        <fullName evidence="2">Uncharacterized protein</fullName>
    </submittedName>
</protein>